<proteinExistence type="predicted"/>
<keyword evidence="1" id="KW-0732">Signal</keyword>
<gene>
    <name evidence="2" type="ORF">CCMP2556_LOCUS34069</name>
</gene>
<keyword evidence="3" id="KW-1185">Reference proteome</keyword>
<evidence type="ECO:0000313" key="2">
    <source>
        <dbReference type="EMBL" id="CAK9069288.1"/>
    </source>
</evidence>
<evidence type="ECO:0000313" key="3">
    <source>
        <dbReference type="Proteomes" id="UP001642484"/>
    </source>
</evidence>
<comment type="caution">
    <text evidence="2">The sequence shown here is derived from an EMBL/GenBank/DDBJ whole genome shotgun (WGS) entry which is preliminary data.</text>
</comment>
<protein>
    <submittedName>
        <fullName evidence="2">Uncharacterized protein</fullName>
    </submittedName>
</protein>
<name>A0ABP0P0X5_9DINO</name>
<reference evidence="2 3" key="1">
    <citation type="submission" date="2024-02" db="EMBL/GenBank/DDBJ databases">
        <authorList>
            <person name="Chen Y."/>
            <person name="Shah S."/>
            <person name="Dougan E. K."/>
            <person name="Thang M."/>
            <person name="Chan C."/>
        </authorList>
    </citation>
    <scope>NUCLEOTIDE SEQUENCE [LARGE SCALE GENOMIC DNA]</scope>
</reference>
<feature type="chain" id="PRO_5045750496" evidence="1">
    <location>
        <begin position="25"/>
        <end position="151"/>
    </location>
</feature>
<sequence>MPQWGITSLLAGYALFSCLGLAEGRAKAAVGAVVHLESKGGYSRKFGALYAAWSEPVAVEGLQVVRPSDRFGCSKLPRYRPVEGGRWEGEGEPKIRPFSEILCGHVILRALGRRTIPAQRLESAGANWQRFLALRCQVSSLRPAGAAGVKS</sequence>
<dbReference type="EMBL" id="CAXAMN010022428">
    <property type="protein sequence ID" value="CAK9069288.1"/>
    <property type="molecule type" value="Genomic_DNA"/>
</dbReference>
<evidence type="ECO:0000256" key="1">
    <source>
        <dbReference type="SAM" id="SignalP"/>
    </source>
</evidence>
<feature type="signal peptide" evidence="1">
    <location>
        <begin position="1"/>
        <end position="24"/>
    </location>
</feature>
<dbReference type="Proteomes" id="UP001642484">
    <property type="component" value="Unassembled WGS sequence"/>
</dbReference>
<accession>A0ABP0P0X5</accession>
<organism evidence="2 3">
    <name type="scientific">Durusdinium trenchii</name>
    <dbReference type="NCBI Taxonomy" id="1381693"/>
    <lineage>
        <taxon>Eukaryota</taxon>
        <taxon>Sar</taxon>
        <taxon>Alveolata</taxon>
        <taxon>Dinophyceae</taxon>
        <taxon>Suessiales</taxon>
        <taxon>Symbiodiniaceae</taxon>
        <taxon>Durusdinium</taxon>
    </lineage>
</organism>